<dbReference type="Proteomes" id="UP000282574">
    <property type="component" value="Unassembled WGS sequence"/>
</dbReference>
<proteinExistence type="predicted"/>
<accession>A0AB37UT18</accession>
<dbReference type="Pfam" id="PF08239">
    <property type="entry name" value="SH3_3"/>
    <property type="match status" value="1"/>
</dbReference>
<evidence type="ECO:0000313" key="4">
    <source>
        <dbReference type="Proteomes" id="UP000282574"/>
    </source>
</evidence>
<dbReference type="EMBL" id="RSCK01000002">
    <property type="protein sequence ID" value="RUT14429.1"/>
    <property type="molecule type" value="Genomic_DNA"/>
</dbReference>
<keyword evidence="4" id="KW-1185">Reference proteome</keyword>
<sequence>MLKKTLLASALILTAAVPATAQVGPGMNGNDYIGSNHGEGQAYAEVCTRNRNGRLSLRTGPGQNFGKIEEIPNKDVVALNDSKYGSDGFRWWNISHNGNRGWVRADYICGDPE</sequence>
<keyword evidence="1" id="KW-0732">Signal</keyword>
<evidence type="ECO:0000259" key="2">
    <source>
        <dbReference type="Pfam" id="PF08239"/>
    </source>
</evidence>
<evidence type="ECO:0000256" key="1">
    <source>
        <dbReference type="SAM" id="SignalP"/>
    </source>
</evidence>
<dbReference type="AlphaFoldDB" id="A0AB37UT18"/>
<evidence type="ECO:0000313" key="3">
    <source>
        <dbReference type="EMBL" id="RUT14429.1"/>
    </source>
</evidence>
<reference evidence="3 4" key="1">
    <citation type="journal article" date="2019" name="Genome Biol. Evol.">
        <title>Day and night: Metabolic profiles and evolutionary relationships of six axenic non-marine cyanobacteria.</title>
        <authorList>
            <person name="Will S.E."/>
            <person name="Henke P."/>
            <person name="Boedeker C."/>
            <person name="Huang S."/>
            <person name="Brinkmann H."/>
            <person name="Rohde M."/>
            <person name="Jarek M."/>
            <person name="Friedl T."/>
            <person name="Seufert S."/>
            <person name="Schumacher M."/>
            <person name="Overmann J."/>
            <person name="Neumann-Schaal M."/>
            <person name="Petersen J."/>
        </authorList>
    </citation>
    <scope>NUCLEOTIDE SEQUENCE [LARGE SCALE GENOMIC DNA]</scope>
    <source>
        <strain evidence="3 4">SAG 39.79</strain>
    </source>
</reference>
<comment type="caution">
    <text evidence="3">The sequence shown here is derived from an EMBL/GenBank/DDBJ whole genome shotgun (WGS) entry which is preliminary data.</text>
</comment>
<protein>
    <recommendedName>
        <fullName evidence="2">SH3b domain-containing protein</fullName>
    </recommendedName>
</protein>
<dbReference type="Gene3D" id="2.30.30.40">
    <property type="entry name" value="SH3 Domains"/>
    <property type="match status" value="1"/>
</dbReference>
<name>A0AB37UT18_9CYAN</name>
<gene>
    <name evidence="3" type="ORF">DSM107010_04600</name>
</gene>
<dbReference type="InterPro" id="IPR003646">
    <property type="entry name" value="SH3-like_bac-type"/>
</dbReference>
<feature type="chain" id="PRO_5044256626" description="SH3b domain-containing protein" evidence="1">
    <location>
        <begin position="22"/>
        <end position="113"/>
    </location>
</feature>
<feature type="signal peptide" evidence="1">
    <location>
        <begin position="1"/>
        <end position="21"/>
    </location>
</feature>
<feature type="domain" description="SH3b" evidence="2">
    <location>
        <begin position="54"/>
        <end position="108"/>
    </location>
</feature>
<organism evidence="3 4">
    <name type="scientific">Chroococcidiopsis cubana SAG 39.79</name>
    <dbReference type="NCBI Taxonomy" id="388085"/>
    <lineage>
        <taxon>Bacteria</taxon>
        <taxon>Bacillati</taxon>
        <taxon>Cyanobacteriota</taxon>
        <taxon>Cyanophyceae</taxon>
        <taxon>Chroococcidiopsidales</taxon>
        <taxon>Chroococcidiopsidaceae</taxon>
        <taxon>Chroococcidiopsis</taxon>
    </lineage>
</organism>
<dbReference type="RefSeq" id="WP_199755362.1">
    <property type="nucleotide sequence ID" value="NZ_JAVKZF010000008.1"/>
</dbReference>